<dbReference type="SUPFAM" id="SSF51905">
    <property type="entry name" value="FAD/NAD(P)-binding domain"/>
    <property type="match status" value="1"/>
</dbReference>
<keyword evidence="3" id="KW-1185">Reference proteome</keyword>
<feature type="domain" description="FAD/NAD(P)-binding" evidence="1">
    <location>
        <begin position="9"/>
        <end position="128"/>
    </location>
</feature>
<protein>
    <recommendedName>
        <fullName evidence="1">FAD/NAD(P)-binding domain-containing protein</fullName>
    </recommendedName>
</protein>
<gene>
    <name evidence="2" type="ORF">K504DRAFT_460806</name>
</gene>
<evidence type="ECO:0000313" key="3">
    <source>
        <dbReference type="Proteomes" id="UP000799428"/>
    </source>
</evidence>
<dbReference type="InterPro" id="IPR036188">
    <property type="entry name" value="FAD/NAD-bd_sf"/>
</dbReference>
<dbReference type="EMBL" id="MU005780">
    <property type="protein sequence ID" value="KAF2705021.1"/>
    <property type="molecule type" value="Genomic_DNA"/>
</dbReference>
<dbReference type="AlphaFoldDB" id="A0A6G1JXT1"/>
<dbReference type="Gene3D" id="3.50.50.60">
    <property type="entry name" value="FAD/NAD(P)-binding domain"/>
    <property type="match status" value="1"/>
</dbReference>
<dbReference type="Proteomes" id="UP000799428">
    <property type="component" value="Unassembled WGS sequence"/>
</dbReference>
<sequence length="133" mass="14605">MATTTPPNKKIVILGGSYAGMSSAHYILKHVIPKLPSNESYQVILASASSQALCRPACPRSLISNDMFAQEKLFVDIKQQFVRYSPESFSFITGTAMELDHTNRTVSVTSRIGEVEKIEFYALVIATGLFDLG</sequence>
<dbReference type="OrthoDB" id="202203at2759"/>
<evidence type="ECO:0000313" key="2">
    <source>
        <dbReference type="EMBL" id="KAF2705021.1"/>
    </source>
</evidence>
<accession>A0A6G1JXT1</accession>
<evidence type="ECO:0000259" key="1">
    <source>
        <dbReference type="Pfam" id="PF07992"/>
    </source>
</evidence>
<dbReference type="GO" id="GO:0016491">
    <property type="term" value="F:oxidoreductase activity"/>
    <property type="evidence" value="ECO:0007669"/>
    <property type="project" value="InterPro"/>
</dbReference>
<reference evidence="2" key="1">
    <citation type="journal article" date="2020" name="Stud. Mycol.">
        <title>101 Dothideomycetes genomes: a test case for predicting lifestyles and emergence of pathogens.</title>
        <authorList>
            <person name="Haridas S."/>
            <person name="Albert R."/>
            <person name="Binder M."/>
            <person name="Bloem J."/>
            <person name="Labutti K."/>
            <person name="Salamov A."/>
            <person name="Andreopoulos B."/>
            <person name="Baker S."/>
            <person name="Barry K."/>
            <person name="Bills G."/>
            <person name="Bluhm B."/>
            <person name="Cannon C."/>
            <person name="Castanera R."/>
            <person name="Culley D."/>
            <person name="Daum C."/>
            <person name="Ezra D."/>
            <person name="Gonzalez J."/>
            <person name="Henrissat B."/>
            <person name="Kuo A."/>
            <person name="Liang C."/>
            <person name="Lipzen A."/>
            <person name="Lutzoni F."/>
            <person name="Magnuson J."/>
            <person name="Mondo S."/>
            <person name="Nolan M."/>
            <person name="Ohm R."/>
            <person name="Pangilinan J."/>
            <person name="Park H.-J."/>
            <person name="Ramirez L."/>
            <person name="Alfaro M."/>
            <person name="Sun H."/>
            <person name="Tritt A."/>
            <person name="Yoshinaga Y."/>
            <person name="Zwiers L.-H."/>
            <person name="Turgeon B."/>
            <person name="Goodwin S."/>
            <person name="Spatafora J."/>
            <person name="Crous P."/>
            <person name="Grigoriev I."/>
        </authorList>
    </citation>
    <scope>NUCLEOTIDE SEQUENCE</scope>
    <source>
        <strain evidence="2">CBS 279.74</strain>
    </source>
</reference>
<dbReference type="InterPro" id="IPR023753">
    <property type="entry name" value="FAD/NAD-binding_dom"/>
</dbReference>
<organism evidence="2 3">
    <name type="scientific">Pleomassaria siparia CBS 279.74</name>
    <dbReference type="NCBI Taxonomy" id="1314801"/>
    <lineage>
        <taxon>Eukaryota</taxon>
        <taxon>Fungi</taxon>
        <taxon>Dikarya</taxon>
        <taxon>Ascomycota</taxon>
        <taxon>Pezizomycotina</taxon>
        <taxon>Dothideomycetes</taxon>
        <taxon>Pleosporomycetidae</taxon>
        <taxon>Pleosporales</taxon>
        <taxon>Pleomassariaceae</taxon>
        <taxon>Pleomassaria</taxon>
    </lineage>
</organism>
<name>A0A6G1JXT1_9PLEO</name>
<proteinExistence type="predicted"/>
<dbReference type="Pfam" id="PF07992">
    <property type="entry name" value="Pyr_redox_2"/>
    <property type="match status" value="1"/>
</dbReference>